<comment type="caution">
    <text evidence="1">The sequence shown here is derived from an EMBL/GenBank/DDBJ whole genome shotgun (WGS) entry which is preliminary data.</text>
</comment>
<dbReference type="Gene3D" id="3.40.50.1360">
    <property type="match status" value="1"/>
</dbReference>
<proteinExistence type="predicted"/>
<name>A0A0G1DDR0_9BACT</name>
<sequence length="329" mass="35789">MLARLECQDITSAVIGLREENGVPDNFDHNGVIYQVYHPSVLVMPDQHILSQTALQKTYNTLSDFPGYAGTFPTGGTWEEHYALMAANAGLFAPLFNGRPIASVDEYYPLGPDNPNYPISYRVYTDIRIGIPMGIHFEQWIRPNSAASDPNEEAARFERELQSESFALTNLGIGPDPKMADGTMIPEEFTEKQIARLVAAGRAVEGSPHIGFVPKGTSPDSGAIYVKLDRGTIFANSQGAPDPDNMPSGAITQGPADFLRSQIRVMMASGIFKPRNVEKVLLEPPSVENPASLVTLGESVILLDQAAAGRVLNRIIERQATVFRSASLS</sequence>
<dbReference type="GO" id="GO:0006046">
    <property type="term" value="P:N-acetylglucosamine catabolic process"/>
    <property type="evidence" value="ECO:0007669"/>
    <property type="project" value="TreeGrafter"/>
</dbReference>
<dbReference type="PANTHER" id="PTHR11280:SF5">
    <property type="entry name" value="GLUCOSAMINE-6-PHOSPHATE ISOMERASE"/>
    <property type="match status" value="1"/>
</dbReference>
<dbReference type="PANTHER" id="PTHR11280">
    <property type="entry name" value="GLUCOSAMINE-6-PHOSPHATE ISOMERASE"/>
    <property type="match status" value="1"/>
</dbReference>
<dbReference type="AlphaFoldDB" id="A0A0G1DDR0"/>
<accession>A0A0G1DDR0</accession>
<dbReference type="GO" id="GO:0004342">
    <property type="term" value="F:glucosamine-6-phosphate deaminase activity"/>
    <property type="evidence" value="ECO:0007669"/>
    <property type="project" value="InterPro"/>
</dbReference>
<protein>
    <submittedName>
        <fullName evidence="1">Glucosamine-6-phosphate deaminase</fullName>
    </submittedName>
</protein>
<dbReference type="GO" id="GO:0006043">
    <property type="term" value="P:glucosamine catabolic process"/>
    <property type="evidence" value="ECO:0007669"/>
    <property type="project" value="TreeGrafter"/>
</dbReference>
<dbReference type="GO" id="GO:0019262">
    <property type="term" value="P:N-acetylneuraminate catabolic process"/>
    <property type="evidence" value="ECO:0007669"/>
    <property type="project" value="TreeGrafter"/>
</dbReference>
<dbReference type="STRING" id="1618443.UV73_C0014G0019"/>
<dbReference type="GO" id="GO:0042802">
    <property type="term" value="F:identical protein binding"/>
    <property type="evidence" value="ECO:0007669"/>
    <property type="project" value="TreeGrafter"/>
</dbReference>
<organism evidence="1 2">
    <name type="scientific">Candidatus Gottesmanbacteria bacterium GW2011_GWA2_43_14</name>
    <dbReference type="NCBI Taxonomy" id="1618443"/>
    <lineage>
        <taxon>Bacteria</taxon>
        <taxon>Candidatus Gottesmaniibacteriota</taxon>
    </lineage>
</organism>
<dbReference type="Proteomes" id="UP000034894">
    <property type="component" value="Unassembled WGS sequence"/>
</dbReference>
<dbReference type="InterPro" id="IPR004547">
    <property type="entry name" value="Glucosamine6P_isomerase"/>
</dbReference>
<dbReference type="InterPro" id="IPR037171">
    <property type="entry name" value="NagB/RpiA_transferase-like"/>
</dbReference>
<gene>
    <name evidence="1" type="ORF">UV73_C0014G0019</name>
</gene>
<evidence type="ECO:0000313" key="2">
    <source>
        <dbReference type="Proteomes" id="UP000034894"/>
    </source>
</evidence>
<dbReference type="EMBL" id="LCFP01000014">
    <property type="protein sequence ID" value="KKS95742.1"/>
    <property type="molecule type" value="Genomic_DNA"/>
</dbReference>
<dbReference type="GO" id="GO:0005737">
    <property type="term" value="C:cytoplasm"/>
    <property type="evidence" value="ECO:0007669"/>
    <property type="project" value="TreeGrafter"/>
</dbReference>
<evidence type="ECO:0000313" key="1">
    <source>
        <dbReference type="EMBL" id="KKS95742.1"/>
    </source>
</evidence>
<reference evidence="1 2" key="1">
    <citation type="journal article" date="2015" name="Nature">
        <title>rRNA introns, odd ribosomes, and small enigmatic genomes across a large radiation of phyla.</title>
        <authorList>
            <person name="Brown C.T."/>
            <person name="Hug L.A."/>
            <person name="Thomas B.C."/>
            <person name="Sharon I."/>
            <person name="Castelle C.J."/>
            <person name="Singh A."/>
            <person name="Wilkins M.J."/>
            <person name="Williams K.H."/>
            <person name="Banfield J.F."/>
        </authorList>
    </citation>
    <scope>NUCLEOTIDE SEQUENCE [LARGE SCALE GENOMIC DNA]</scope>
</reference>
<dbReference type="SUPFAM" id="SSF100950">
    <property type="entry name" value="NagB/RpiA/CoA transferase-like"/>
    <property type="match status" value="1"/>
</dbReference>